<dbReference type="RefSeq" id="WP_377315496.1">
    <property type="nucleotide sequence ID" value="NZ_JBHUIY010000011.1"/>
</dbReference>
<protein>
    <recommendedName>
        <fullName evidence="3">asparagine synthase (glutamine-hydrolyzing)</fullName>
        <ecNumber evidence="3">6.3.5.4</ecNumber>
    </recommendedName>
</protein>
<keyword evidence="5" id="KW-0067">ATP-binding</keyword>
<evidence type="ECO:0000259" key="8">
    <source>
        <dbReference type="PROSITE" id="PS51278"/>
    </source>
</evidence>
<dbReference type="Pfam" id="PF13537">
    <property type="entry name" value="GATase_7"/>
    <property type="match status" value="1"/>
</dbReference>
<dbReference type="PANTHER" id="PTHR43284">
    <property type="entry name" value="ASPARAGINE SYNTHETASE (GLUTAMINE-HYDROLYZING)"/>
    <property type="match status" value="1"/>
</dbReference>
<dbReference type="SUPFAM" id="SSF56235">
    <property type="entry name" value="N-terminal nucleophile aminohydrolases (Ntn hydrolases)"/>
    <property type="match status" value="1"/>
</dbReference>
<keyword evidence="4" id="KW-0547">Nucleotide-binding</keyword>
<comment type="catalytic activity">
    <reaction evidence="7">
        <text>L-aspartate + L-glutamine + ATP + H2O = L-asparagine + L-glutamate + AMP + diphosphate + H(+)</text>
        <dbReference type="Rhea" id="RHEA:12228"/>
        <dbReference type="ChEBI" id="CHEBI:15377"/>
        <dbReference type="ChEBI" id="CHEBI:15378"/>
        <dbReference type="ChEBI" id="CHEBI:29985"/>
        <dbReference type="ChEBI" id="CHEBI:29991"/>
        <dbReference type="ChEBI" id="CHEBI:30616"/>
        <dbReference type="ChEBI" id="CHEBI:33019"/>
        <dbReference type="ChEBI" id="CHEBI:58048"/>
        <dbReference type="ChEBI" id="CHEBI:58359"/>
        <dbReference type="ChEBI" id="CHEBI:456215"/>
        <dbReference type="EC" id="6.3.5.4"/>
    </reaction>
</comment>
<evidence type="ECO:0000256" key="7">
    <source>
        <dbReference type="ARBA" id="ARBA00048741"/>
    </source>
</evidence>
<evidence type="ECO:0000256" key="1">
    <source>
        <dbReference type="ARBA" id="ARBA00005187"/>
    </source>
</evidence>
<evidence type="ECO:0000256" key="5">
    <source>
        <dbReference type="ARBA" id="ARBA00022840"/>
    </source>
</evidence>
<dbReference type="Proteomes" id="UP001597296">
    <property type="component" value="Unassembled WGS sequence"/>
</dbReference>
<dbReference type="PANTHER" id="PTHR43284:SF1">
    <property type="entry name" value="ASPARAGINE SYNTHETASE"/>
    <property type="match status" value="1"/>
</dbReference>
<organism evidence="9 10">
    <name type="scientific">Phaeospirillum tilakii</name>
    <dbReference type="NCBI Taxonomy" id="741673"/>
    <lineage>
        <taxon>Bacteria</taxon>
        <taxon>Pseudomonadati</taxon>
        <taxon>Pseudomonadota</taxon>
        <taxon>Alphaproteobacteria</taxon>
        <taxon>Rhodospirillales</taxon>
        <taxon>Rhodospirillaceae</taxon>
        <taxon>Phaeospirillum</taxon>
    </lineage>
</organism>
<gene>
    <name evidence="9" type="primary">asnB</name>
    <name evidence="9" type="ORF">ACFSNB_07565</name>
</gene>
<name>A0ABW5CCD5_9PROT</name>
<evidence type="ECO:0000256" key="3">
    <source>
        <dbReference type="ARBA" id="ARBA00012737"/>
    </source>
</evidence>
<dbReference type="PIRSF" id="PIRSF001589">
    <property type="entry name" value="Asn_synthetase_glu-h"/>
    <property type="match status" value="1"/>
</dbReference>
<keyword evidence="10" id="KW-1185">Reference proteome</keyword>
<comment type="caution">
    <text evidence="9">The sequence shown here is derived from an EMBL/GenBank/DDBJ whole genome shotgun (WGS) entry which is preliminary data.</text>
</comment>
<dbReference type="InterPro" id="IPR006426">
    <property type="entry name" value="Asn_synth_AEB"/>
</dbReference>
<dbReference type="Gene3D" id="3.40.50.620">
    <property type="entry name" value="HUPs"/>
    <property type="match status" value="1"/>
</dbReference>
<dbReference type="EC" id="6.3.5.4" evidence="3"/>
<keyword evidence="6" id="KW-0315">Glutamine amidotransferase</keyword>
<dbReference type="PROSITE" id="PS51278">
    <property type="entry name" value="GATASE_TYPE_2"/>
    <property type="match status" value="1"/>
</dbReference>
<dbReference type="InterPro" id="IPR017932">
    <property type="entry name" value="GATase_2_dom"/>
</dbReference>
<dbReference type="CDD" id="cd01991">
    <property type="entry name" value="Asn_synthase_B_C"/>
    <property type="match status" value="1"/>
</dbReference>
<dbReference type="CDD" id="cd00712">
    <property type="entry name" value="AsnB"/>
    <property type="match status" value="1"/>
</dbReference>
<dbReference type="InterPro" id="IPR014729">
    <property type="entry name" value="Rossmann-like_a/b/a_fold"/>
</dbReference>
<evidence type="ECO:0000256" key="2">
    <source>
        <dbReference type="ARBA" id="ARBA00005752"/>
    </source>
</evidence>
<dbReference type="Pfam" id="PF00733">
    <property type="entry name" value="Asn_synthase"/>
    <property type="match status" value="1"/>
</dbReference>
<sequence length="641" mass="69676">MCGFAGFLDLTRPTPEPRATAAAMAATLIHRGPDDADAWADPAAGIGLGFRRLAILDLSPHGRQPMHSHDGRWVLTFNGEIYNHAELRDRLGRDRPWRGHSDTEALLEAIAAWGVDEAVGRADGMFAFAVWDRARGELTLGRDRFGEKPLYWGESGGALLFGSELRALRVHPGWDGAIDRDALAAYLRLGWVPAPATIHRRARKLEAGTLLTVAADGATRSRRYWSAAARAAALAGSFAGSRDEAVERLDALVAEAVRLRMQADVPVGVFLSGGIDSSLTAALMSQASDAPVHSFTVGFDQAGLDESVHARAVAAELGTRHTEIRVDEAAALALVPDLPRLYDEPFADPAALPTVLLARETRRRVTVALSGDGADELFGGYGIYRSLPGDWHRQRRVPRPLRLAAAGGAELLAGPAELLAGLAGRLRRRASHPGYRLRRGAEGWRAEGLAALLALHHTRWRGMPAPVRLAAPPSRAESTEIAALAGRDPALALMLEDLATYLADDLCVKTDRATMSASLEARLPFLAPAVAEFAWSLPPEFKIDGATGKAVLRETLYRRLPRALVDRPKMGFEVPVGRWLRGGLRSWADDLLSEARLDRQGWLDAGLVARCWREHRSGAKTWQTELWHVLMFQCWLDGQGG</sequence>
<keyword evidence="9" id="KW-0436">Ligase</keyword>
<dbReference type="NCBIfam" id="TIGR01536">
    <property type="entry name" value="asn_synth_AEB"/>
    <property type="match status" value="1"/>
</dbReference>
<dbReference type="InterPro" id="IPR029055">
    <property type="entry name" value="Ntn_hydrolases_N"/>
</dbReference>
<comment type="similarity">
    <text evidence="2">Belongs to the asparagine synthetase family.</text>
</comment>
<accession>A0ABW5CCD5</accession>
<dbReference type="Gene3D" id="3.60.20.10">
    <property type="entry name" value="Glutamine Phosphoribosylpyrophosphate, subunit 1, domain 1"/>
    <property type="match status" value="1"/>
</dbReference>
<feature type="domain" description="Glutamine amidotransferase type-2" evidence="8">
    <location>
        <begin position="2"/>
        <end position="216"/>
    </location>
</feature>
<dbReference type="InterPro" id="IPR051786">
    <property type="entry name" value="ASN_synthetase/amidase"/>
</dbReference>
<dbReference type="GO" id="GO:0004066">
    <property type="term" value="F:asparagine synthase (glutamine-hydrolyzing) activity"/>
    <property type="evidence" value="ECO:0007669"/>
    <property type="project" value="UniProtKB-EC"/>
</dbReference>
<dbReference type="SUPFAM" id="SSF52402">
    <property type="entry name" value="Adenine nucleotide alpha hydrolases-like"/>
    <property type="match status" value="1"/>
</dbReference>
<evidence type="ECO:0000313" key="9">
    <source>
        <dbReference type="EMBL" id="MFD2233657.1"/>
    </source>
</evidence>
<evidence type="ECO:0000256" key="4">
    <source>
        <dbReference type="ARBA" id="ARBA00022741"/>
    </source>
</evidence>
<reference evidence="10" key="1">
    <citation type="journal article" date="2019" name="Int. J. Syst. Evol. Microbiol.">
        <title>The Global Catalogue of Microorganisms (GCM) 10K type strain sequencing project: providing services to taxonomists for standard genome sequencing and annotation.</title>
        <authorList>
            <consortium name="The Broad Institute Genomics Platform"/>
            <consortium name="The Broad Institute Genome Sequencing Center for Infectious Disease"/>
            <person name="Wu L."/>
            <person name="Ma J."/>
        </authorList>
    </citation>
    <scope>NUCLEOTIDE SEQUENCE [LARGE SCALE GENOMIC DNA]</scope>
    <source>
        <strain evidence="10">KCTC 15012</strain>
    </source>
</reference>
<dbReference type="InterPro" id="IPR001962">
    <property type="entry name" value="Asn_synthase"/>
</dbReference>
<dbReference type="InterPro" id="IPR033738">
    <property type="entry name" value="AsnB_N"/>
</dbReference>
<evidence type="ECO:0000313" key="10">
    <source>
        <dbReference type="Proteomes" id="UP001597296"/>
    </source>
</evidence>
<comment type="pathway">
    <text evidence="1">Amino-acid biosynthesis; L-asparagine biosynthesis; L-asparagine from L-aspartate (L-Gln route): step 1/1.</text>
</comment>
<dbReference type="EMBL" id="JBHUIY010000011">
    <property type="protein sequence ID" value="MFD2233657.1"/>
    <property type="molecule type" value="Genomic_DNA"/>
</dbReference>
<proteinExistence type="inferred from homology"/>
<evidence type="ECO:0000256" key="6">
    <source>
        <dbReference type="ARBA" id="ARBA00022962"/>
    </source>
</evidence>